<sequence>MDRLSIVLTLMTAAVISYAVGVVLLMFGYYTWWAFAGSWTVGFILCWPAAYWISRKIKANDPFWNEKRKDEVDGWVPDPDHREV</sequence>
<evidence type="ECO:0000313" key="3">
    <source>
        <dbReference type="Proteomes" id="UP000268016"/>
    </source>
</evidence>
<feature type="transmembrane region" description="Helical" evidence="1">
    <location>
        <begin position="29"/>
        <end position="53"/>
    </location>
</feature>
<dbReference type="RefSeq" id="WP_123641121.1">
    <property type="nucleotide sequence ID" value="NZ_ML119082.1"/>
</dbReference>
<evidence type="ECO:0008006" key="4">
    <source>
        <dbReference type="Google" id="ProtNLM"/>
    </source>
</evidence>
<name>A0A3N2R8D3_9RHOB</name>
<keyword evidence="1" id="KW-1133">Transmembrane helix</keyword>
<gene>
    <name evidence="2" type="ORF">EAT49_04630</name>
</gene>
<dbReference type="OrthoDB" id="7870164at2"/>
<keyword evidence="3" id="KW-1185">Reference proteome</keyword>
<dbReference type="EMBL" id="RDRB01000002">
    <property type="protein sequence ID" value="ROU03586.1"/>
    <property type="molecule type" value="Genomic_DNA"/>
</dbReference>
<organism evidence="2 3">
    <name type="scientific">Histidinibacterium lentulum</name>
    <dbReference type="NCBI Taxonomy" id="2480588"/>
    <lineage>
        <taxon>Bacteria</taxon>
        <taxon>Pseudomonadati</taxon>
        <taxon>Pseudomonadota</taxon>
        <taxon>Alphaproteobacteria</taxon>
        <taxon>Rhodobacterales</taxon>
        <taxon>Paracoccaceae</taxon>
        <taxon>Histidinibacterium</taxon>
    </lineage>
</organism>
<dbReference type="Proteomes" id="UP000268016">
    <property type="component" value="Unassembled WGS sequence"/>
</dbReference>
<protein>
    <recommendedName>
        <fullName evidence="4">DUF2842 domain-containing protein</fullName>
    </recommendedName>
</protein>
<evidence type="ECO:0000256" key="1">
    <source>
        <dbReference type="SAM" id="Phobius"/>
    </source>
</evidence>
<keyword evidence="1" id="KW-0812">Transmembrane</keyword>
<dbReference type="AlphaFoldDB" id="A0A3N2R8D3"/>
<proteinExistence type="predicted"/>
<reference evidence="2 3" key="1">
    <citation type="submission" date="2018-10" db="EMBL/GenBank/DDBJ databases">
        <title>Histidinibacterium lentulum gen. nov., sp. nov., a marine bacterium from the culture broth of Picochlorum sp. 122.</title>
        <authorList>
            <person name="Wang G."/>
        </authorList>
    </citation>
    <scope>NUCLEOTIDE SEQUENCE [LARGE SCALE GENOMIC DNA]</scope>
    <source>
        <strain evidence="2 3">B17</strain>
    </source>
</reference>
<accession>A0A3N2R8D3</accession>
<evidence type="ECO:0000313" key="2">
    <source>
        <dbReference type="EMBL" id="ROU03586.1"/>
    </source>
</evidence>
<comment type="caution">
    <text evidence="2">The sequence shown here is derived from an EMBL/GenBank/DDBJ whole genome shotgun (WGS) entry which is preliminary data.</text>
</comment>
<keyword evidence="1" id="KW-0472">Membrane</keyword>